<protein>
    <submittedName>
        <fullName evidence="2">Uncharacterized protein</fullName>
    </submittedName>
</protein>
<gene>
    <name evidence="2" type="ORF">cubi_00908</name>
</gene>
<dbReference type="VEuPathDB" id="CryptoDB:cubi_00908"/>
<dbReference type="GeneID" id="39977699"/>
<name>A0A1J4MBC2_9CRYT</name>
<dbReference type="AlphaFoldDB" id="A0A1J4MBC2"/>
<keyword evidence="3" id="KW-1185">Reference proteome</keyword>
<feature type="region of interest" description="Disordered" evidence="1">
    <location>
        <begin position="37"/>
        <end position="59"/>
    </location>
</feature>
<evidence type="ECO:0000256" key="1">
    <source>
        <dbReference type="SAM" id="MobiDB-lite"/>
    </source>
</evidence>
<dbReference type="Proteomes" id="UP000186176">
    <property type="component" value="Unassembled WGS sequence"/>
</dbReference>
<accession>A0A1J4MBC2</accession>
<comment type="caution">
    <text evidence="2">The sequence shown here is derived from an EMBL/GenBank/DDBJ whole genome shotgun (WGS) entry which is preliminary data.</text>
</comment>
<organism evidence="2 3">
    <name type="scientific">Cryptosporidium ubiquitum</name>
    <dbReference type="NCBI Taxonomy" id="857276"/>
    <lineage>
        <taxon>Eukaryota</taxon>
        <taxon>Sar</taxon>
        <taxon>Alveolata</taxon>
        <taxon>Apicomplexa</taxon>
        <taxon>Conoidasida</taxon>
        <taxon>Coccidia</taxon>
        <taxon>Eucoccidiorida</taxon>
        <taxon>Eimeriorina</taxon>
        <taxon>Cryptosporidiidae</taxon>
        <taxon>Cryptosporidium</taxon>
    </lineage>
</organism>
<proteinExistence type="predicted"/>
<evidence type="ECO:0000313" key="3">
    <source>
        <dbReference type="Proteomes" id="UP000186176"/>
    </source>
</evidence>
<dbReference type="OrthoDB" id="341771at2759"/>
<evidence type="ECO:0000313" key="2">
    <source>
        <dbReference type="EMBL" id="OII70763.1"/>
    </source>
</evidence>
<dbReference type="EMBL" id="LRBP01000039">
    <property type="protein sequence ID" value="OII70763.1"/>
    <property type="molecule type" value="Genomic_DNA"/>
</dbReference>
<sequence length="209" mass="24155">MHENDENDLSMFKLNKLPQFPRLTCLNLNLSIEKSEEECEKSEHKESHPKCRKKKSRDALSQNVNSENTIIFQLGSSISKKKCIDAIKKKEEFSEKEMCFSRANKTEDITNTQKSHEELLIVRKNSNIGDIQGIYQRMLLVSMEINESRQTLSEEISSMIAEINHIKENLVDFWIELTLTQAKSMNNHSESNSDAETLLNQALTKQESF</sequence>
<reference evidence="2 3" key="1">
    <citation type="submission" date="2016-10" db="EMBL/GenBank/DDBJ databases">
        <title>Reductive evolution of mitochondrial metabolism and differential evolution of invasion-related proteins in Cryptosporidium.</title>
        <authorList>
            <person name="Liu S."/>
            <person name="Roellig D.M."/>
            <person name="Guo Y."/>
            <person name="Li N."/>
            <person name="Frace M.A."/>
            <person name="Tang K."/>
            <person name="Zhang L."/>
            <person name="Feng Y."/>
            <person name="Xiao L."/>
        </authorList>
    </citation>
    <scope>NUCLEOTIDE SEQUENCE [LARGE SCALE GENOMIC DNA]</scope>
    <source>
        <strain evidence="2">39726</strain>
    </source>
</reference>
<dbReference type="RefSeq" id="XP_028872871.1">
    <property type="nucleotide sequence ID" value="XM_029017920.1"/>
</dbReference>